<keyword evidence="4 8" id="KW-0732">Signal</keyword>
<feature type="signal peptide" evidence="8">
    <location>
        <begin position="1"/>
        <end position="25"/>
    </location>
</feature>
<comment type="similarity">
    <text evidence="1">In the N-terminal section; belongs to the PMEI family.</text>
</comment>
<evidence type="ECO:0000259" key="9">
    <source>
        <dbReference type="SMART" id="SM00856"/>
    </source>
</evidence>
<dbReference type="GeneID" id="111290813"/>
<dbReference type="EC" id="3.1.1.11" evidence="3"/>
<dbReference type="InterPro" id="IPR006501">
    <property type="entry name" value="Pectinesterase_inhib_dom"/>
</dbReference>
<evidence type="ECO:0000256" key="6">
    <source>
        <dbReference type="ARBA" id="ARBA00023180"/>
    </source>
</evidence>
<dbReference type="GO" id="GO:0030599">
    <property type="term" value="F:pectinesterase activity"/>
    <property type="evidence" value="ECO:0007669"/>
    <property type="project" value="UniProtKB-EC"/>
</dbReference>
<evidence type="ECO:0000313" key="11">
    <source>
        <dbReference type="RefSeq" id="XP_022738030.1"/>
    </source>
</evidence>
<dbReference type="CDD" id="cd15798">
    <property type="entry name" value="PMEI-like_3"/>
    <property type="match status" value="1"/>
</dbReference>
<dbReference type="SUPFAM" id="SSF101148">
    <property type="entry name" value="Plant invertase/pectin methylesterase inhibitor"/>
    <property type="match status" value="1"/>
</dbReference>
<evidence type="ECO:0000256" key="5">
    <source>
        <dbReference type="ARBA" id="ARBA00023157"/>
    </source>
</evidence>
<evidence type="ECO:0000313" key="10">
    <source>
        <dbReference type="Proteomes" id="UP000515121"/>
    </source>
</evidence>
<feature type="domain" description="Pectinesterase inhibitor" evidence="9">
    <location>
        <begin position="36"/>
        <end position="192"/>
    </location>
</feature>
<dbReference type="Pfam" id="PF04043">
    <property type="entry name" value="PMEI"/>
    <property type="match status" value="1"/>
</dbReference>
<comment type="similarity">
    <text evidence="2">In the C-terminal section; belongs to the pectinesterase family.</text>
</comment>
<dbReference type="FunFam" id="1.20.140.40:FF:000010">
    <property type="entry name" value="Pectinesterase"/>
    <property type="match status" value="1"/>
</dbReference>
<evidence type="ECO:0000256" key="4">
    <source>
        <dbReference type="ARBA" id="ARBA00022729"/>
    </source>
</evidence>
<dbReference type="PANTHER" id="PTHR31080:SF96">
    <property type="entry name" value="21 KDA PROTEIN-LIKE"/>
    <property type="match status" value="1"/>
</dbReference>
<dbReference type="SMART" id="SM00856">
    <property type="entry name" value="PMEI"/>
    <property type="match status" value="1"/>
</dbReference>
<evidence type="ECO:0000256" key="3">
    <source>
        <dbReference type="ARBA" id="ARBA00013229"/>
    </source>
</evidence>
<keyword evidence="6" id="KW-0325">Glycoprotein</keyword>
<reference evidence="11" key="1">
    <citation type="submission" date="2025-08" db="UniProtKB">
        <authorList>
            <consortium name="RefSeq"/>
        </authorList>
    </citation>
    <scope>IDENTIFICATION</scope>
    <source>
        <tissue evidence="11">Fruit stalk</tissue>
    </source>
</reference>
<proteinExistence type="inferred from homology"/>
<evidence type="ECO:0000256" key="2">
    <source>
        <dbReference type="ARBA" id="ARBA00007786"/>
    </source>
</evidence>
<dbReference type="PANTHER" id="PTHR31080">
    <property type="entry name" value="PECTINESTERASE INHIBITOR-LIKE"/>
    <property type="match status" value="1"/>
</dbReference>
<dbReference type="InterPro" id="IPR051955">
    <property type="entry name" value="PME_Inhibitor"/>
</dbReference>
<dbReference type="Proteomes" id="UP000515121">
    <property type="component" value="Unplaced"/>
</dbReference>
<sequence length="201" mass="22024">MAICSYFSMVAILVLILFATHLNLCLEARNILNSETDTEFIKISCDATIYPDLCFSTFSSYASEIQASPKILAGKSLWLTLNTTLSASKTLNELSKSQGLKPREAAALQDCVEEISDSVDEIKRSIGEMDETEGKSFALRMSDIETWVSAASTNEDTCTNGFSENTIDGDVKANVKSVIEEVAYMTSFTLAFVNRYAGTKN</sequence>
<dbReference type="NCBIfam" id="TIGR01614">
    <property type="entry name" value="PME_inhib"/>
    <property type="match status" value="1"/>
</dbReference>
<feature type="chain" id="PRO_5028372178" description="pectinesterase" evidence="8">
    <location>
        <begin position="26"/>
        <end position="201"/>
    </location>
</feature>
<comment type="similarity">
    <text evidence="7">Belongs to the PMEI family.</text>
</comment>
<evidence type="ECO:0000256" key="8">
    <source>
        <dbReference type="SAM" id="SignalP"/>
    </source>
</evidence>
<dbReference type="GO" id="GO:0004857">
    <property type="term" value="F:enzyme inhibitor activity"/>
    <property type="evidence" value="ECO:0007669"/>
    <property type="project" value="InterPro"/>
</dbReference>
<dbReference type="Gene3D" id="1.20.140.40">
    <property type="entry name" value="Invertase/pectin methylesterase inhibitor family protein"/>
    <property type="match status" value="1"/>
</dbReference>
<dbReference type="RefSeq" id="XP_022738030.1">
    <property type="nucleotide sequence ID" value="XM_022882295.1"/>
</dbReference>
<keyword evidence="5" id="KW-1015">Disulfide bond</keyword>
<dbReference type="KEGG" id="dzi:111290813"/>
<name>A0A6P5YCK6_DURZI</name>
<protein>
    <recommendedName>
        <fullName evidence="3">pectinesterase</fullName>
        <ecNumber evidence="3">3.1.1.11</ecNumber>
    </recommendedName>
</protein>
<accession>A0A6P5YCK6</accession>
<evidence type="ECO:0000256" key="1">
    <source>
        <dbReference type="ARBA" id="ARBA00006027"/>
    </source>
</evidence>
<gene>
    <name evidence="11" type="primary">LOC111290813</name>
</gene>
<organism evidence="10 11">
    <name type="scientific">Durio zibethinus</name>
    <name type="common">Durian</name>
    <dbReference type="NCBI Taxonomy" id="66656"/>
    <lineage>
        <taxon>Eukaryota</taxon>
        <taxon>Viridiplantae</taxon>
        <taxon>Streptophyta</taxon>
        <taxon>Embryophyta</taxon>
        <taxon>Tracheophyta</taxon>
        <taxon>Spermatophyta</taxon>
        <taxon>Magnoliopsida</taxon>
        <taxon>eudicotyledons</taxon>
        <taxon>Gunneridae</taxon>
        <taxon>Pentapetalae</taxon>
        <taxon>rosids</taxon>
        <taxon>malvids</taxon>
        <taxon>Malvales</taxon>
        <taxon>Malvaceae</taxon>
        <taxon>Helicteroideae</taxon>
        <taxon>Durio</taxon>
    </lineage>
</organism>
<evidence type="ECO:0000256" key="7">
    <source>
        <dbReference type="ARBA" id="ARBA00038471"/>
    </source>
</evidence>
<dbReference type="OrthoDB" id="1430376at2759"/>
<dbReference type="AlphaFoldDB" id="A0A6P5YCK6"/>
<keyword evidence="10" id="KW-1185">Reference proteome</keyword>
<dbReference type="InterPro" id="IPR035513">
    <property type="entry name" value="Invertase/methylesterase_inhib"/>
</dbReference>